<protein>
    <submittedName>
        <fullName evidence="1">Uncharacterized protein</fullName>
    </submittedName>
</protein>
<gene>
    <name evidence="1" type="ORF">OI25_8271</name>
</gene>
<name>A0AAU8SR64_9BURK</name>
<evidence type="ECO:0000313" key="2">
    <source>
        <dbReference type="Proteomes" id="UP000032614"/>
    </source>
</evidence>
<geneLocation type="plasmid" evidence="1 2">
    <name>pBIL</name>
</geneLocation>
<accession>A0AAU8SR64</accession>
<organism evidence="1 2">
    <name type="scientific">Paraburkholderia fungorum</name>
    <dbReference type="NCBI Taxonomy" id="134537"/>
    <lineage>
        <taxon>Bacteria</taxon>
        <taxon>Pseudomonadati</taxon>
        <taxon>Pseudomonadota</taxon>
        <taxon>Betaproteobacteria</taxon>
        <taxon>Burkholderiales</taxon>
        <taxon>Burkholderiaceae</taxon>
        <taxon>Paraburkholderia</taxon>
    </lineage>
</organism>
<dbReference type="EMBL" id="CP010024">
    <property type="protein sequence ID" value="AJZ56147.1"/>
    <property type="molecule type" value="Genomic_DNA"/>
</dbReference>
<dbReference type="KEGG" id="bfn:OI25_8271"/>
<dbReference type="AlphaFoldDB" id="A0AAU8SR64"/>
<sequence length="64" mass="7270">MSPERAPMLGRHHLRVLARCPLLRRNFLNLPGFDRAFRGCRACLAGYQRLVEPVLSIPSRGRGL</sequence>
<keyword evidence="1" id="KW-0614">Plasmid</keyword>
<reference evidence="1 2" key="1">
    <citation type="journal article" date="2015" name="Genome Announc.">
        <title>Complete genome sequences for 59 burkholderia isolates, both pathogenic and near neighbor.</title>
        <authorList>
            <person name="Johnson S.L."/>
            <person name="Bishop-Lilly K.A."/>
            <person name="Ladner J.T."/>
            <person name="Daligault H.E."/>
            <person name="Davenport K.W."/>
            <person name="Jaissle J."/>
            <person name="Frey K.G."/>
            <person name="Koroleva G.I."/>
            <person name="Bruce D.C."/>
            <person name="Coyne S.R."/>
            <person name="Broomall S.M."/>
            <person name="Li P.E."/>
            <person name="Teshima H."/>
            <person name="Gibbons H.S."/>
            <person name="Palacios G.F."/>
            <person name="Rosenzweig C.N."/>
            <person name="Redden C.L."/>
            <person name="Xu Y."/>
            <person name="Minogue T.D."/>
            <person name="Chain P.S."/>
        </authorList>
    </citation>
    <scope>NUCLEOTIDE SEQUENCE [LARGE SCALE GENOMIC DNA]</scope>
    <source>
        <strain evidence="1 2">ATCC BAA-463</strain>
    </source>
</reference>
<evidence type="ECO:0000313" key="1">
    <source>
        <dbReference type="EMBL" id="AJZ56147.1"/>
    </source>
</evidence>
<dbReference type="Proteomes" id="UP000032614">
    <property type="component" value="Plasmid pBIL"/>
</dbReference>
<proteinExistence type="predicted"/>